<dbReference type="EMBL" id="KB095858">
    <property type="protein sequence ID" value="ESO10586.1"/>
    <property type="molecule type" value="Genomic_DNA"/>
</dbReference>
<dbReference type="GO" id="GO:0007156">
    <property type="term" value="P:homophilic cell adhesion via plasma membrane adhesion molecules"/>
    <property type="evidence" value="ECO:0007669"/>
    <property type="project" value="InterPro"/>
</dbReference>
<sequence length="137" mass="15243">VIVMVTDVNDNAPQPEMRKYDTEIDENNEPEVAIFKMAAVDLDDGDNGRIGYSILKEKVVAASSSSSHFSIDETTGEIKALISFDYERARAYVITVVISDHGQPPLSSTALVRIHVKDLNDNRPTFNKTVFYMSVCE</sequence>
<reference evidence="12" key="1">
    <citation type="submission" date="2012-12" db="EMBL/GenBank/DDBJ databases">
        <authorList>
            <person name="Hellsten U."/>
            <person name="Grimwood J."/>
            <person name="Chapman J.A."/>
            <person name="Shapiro H."/>
            <person name="Aerts A."/>
            <person name="Otillar R.P."/>
            <person name="Terry A.Y."/>
            <person name="Boore J.L."/>
            <person name="Simakov O."/>
            <person name="Marletaz F."/>
            <person name="Cho S.-J."/>
            <person name="Edsinger-Gonzales E."/>
            <person name="Havlak P."/>
            <person name="Kuo D.-H."/>
            <person name="Larsson T."/>
            <person name="Lv J."/>
            <person name="Arendt D."/>
            <person name="Savage R."/>
            <person name="Osoegawa K."/>
            <person name="de Jong P."/>
            <person name="Lindberg D.R."/>
            <person name="Seaver E.C."/>
            <person name="Weisblat D.A."/>
            <person name="Putnam N.H."/>
            <person name="Grigoriev I.V."/>
            <person name="Rokhsar D.S."/>
        </authorList>
    </citation>
    <scope>NUCLEOTIDE SEQUENCE</scope>
</reference>
<evidence type="ECO:0000256" key="3">
    <source>
        <dbReference type="ARBA" id="ARBA00022737"/>
    </source>
</evidence>
<evidence type="ECO:0000256" key="2">
    <source>
        <dbReference type="ARBA" id="ARBA00022692"/>
    </source>
</evidence>
<dbReference type="Pfam" id="PF00028">
    <property type="entry name" value="Cadherin"/>
    <property type="match status" value="1"/>
</dbReference>
<reference evidence="10 12" key="2">
    <citation type="journal article" date="2013" name="Nature">
        <title>Insights into bilaterian evolution from three spiralian genomes.</title>
        <authorList>
            <person name="Simakov O."/>
            <person name="Marletaz F."/>
            <person name="Cho S.J."/>
            <person name="Edsinger-Gonzales E."/>
            <person name="Havlak P."/>
            <person name="Hellsten U."/>
            <person name="Kuo D.H."/>
            <person name="Larsson T."/>
            <person name="Lv J."/>
            <person name="Arendt D."/>
            <person name="Savage R."/>
            <person name="Osoegawa K."/>
            <person name="de Jong P."/>
            <person name="Grimwood J."/>
            <person name="Chapman J.A."/>
            <person name="Shapiro H."/>
            <person name="Aerts A."/>
            <person name="Otillar R.P."/>
            <person name="Terry A.Y."/>
            <person name="Boore J.L."/>
            <person name="Grigoriev I.V."/>
            <person name="Lindberg D.R."/>
            <person name="Seaver E.C."/>
            <person name="Weisblat D.A."/>
            <person name="Putnam N.H."/>
            <person name="Rokhsar D.S."/>
        </authorList>
    </citation>
    <scope>NUCLEOTIDE SEQUENCE</scope>
</reference>
<dbReference type="STRING" id="6412.T1EJP9"/>
<dbReference type="PRINTS" id="PR00205">
    <property type="entry name" value="CADHERIN"/>
</dbReference>
<dbReference type="PROSITE" id="PS50268">
    <property type="entry name" value="CADHERIN_2"/>
    <property type="match status" value="1"/>
</dbReference>
<dbReference type="PROSITE" id="PS00232">
    <property type="entry name" value="CADHERIN_1"/>
    <property type="match status" value="1"/>
</dbReference>
<keyword evidence="6" id="KW-0472">Membrane</keyword>
<dbReference type="eggNOG" id="KOG4289">
    <property type="taxonomic scope" value="Eukaryota"/>
</dbReference>
<dbReference type="InParanoid" id="T1EJP9"/>
<dbReference type="SUPFAM" id="SSF49313">
    <property type="entry name" value="Cadherin-like"/>
    <property type="match status" value="1"/>
</dbReference>
<evidence type="ECO:0000256" key="7">
    <source>
        <dbReference type="ARBA" id="ARBA00023180"/>
    </source>
</evidence>
<dbReference type="EMBL" id="AMQM01002655">
    <property type="status" value="NOT_ANNOTATED_CDS"/>
    <property type="molecule type" value="Genomic_DNA"/>
</dbReference>
<comment type="subcellular location">
    <subcellularLocation>
        <location evidence="1">Membrane</location>
        <topology evidence="1">Single-pass membrane protein</topology>
    </subcellularLocation>
</comment>
<evidence type="ECO:0000313" key="11">
    <source>
        <dbReference type="EnsemblMetazoa" id="HelroP146064"/>
    </source>
</evidence>
<dbReference type="EnsemblMetazoa" id="HelroT146064">
    <property type="protein sequence ID" value="HelroP146064"/>
    <property type="gene ID" value="HelroG146064"/>
</dbReference>
<dbReference type="CTD" id="20196799"/>
<keyword evidence="7" id="KW-0325">Glycoprotein</keyword>
<keyword evidence="12" id="KW-1185">Reference proteome</keyword>
<evidence type="ECO:0000313" key="12">
    <source>
        <dbReference type="Proteomes" id="UP000015101"/>
    </source>
</evidence>
<dbReference type="InterPro" id="IPR002126">
    <property type="entry name" value="Cadherin-like_dom"/>
</dbReference>
<dbReference type="CDD" id="cd11304">
    <property type="entry name" value="Cadherin_repeat"/>
    <property type="match status" value="1"/>
</dbReference>
<dbReference type="OMA" id="HHYELNI"/>
<evidence type="ECO:0000259" key="9">
    <source>
        <dbReference type="PROSITE" id="PS50268"/>
    </source>
</evidence>
<keyword evidence="4 8" id="KW-0106">Calcium</keyword>
<evidence type="ECO:0000256" key="6">
    <source>
        <dbReference type="ARBA" id="ARBA00023136"/>
    </source>
</evidence>
<dbReference type="RefSeq" id="XP_009010855.1">
    <property type="nucleotide sequence ID" value="XM_009012607.1"/>
</dbReference>
<dbReference type="PANTHER" id="PTHR24028:SF328">
    <property type="entry name" value="CADHERIN-3"/>
    <property type="match status" value="1"/>
</dbReference>
<proteinExistence type="predicted"/>
<dbReference type="GeneID" id="20196799"/>
<protein>
    <recommendedName>
        <fullName evidence="9">Cadherin domain-containing protein</fullName>
    </recommendedName>
</protein>
<dbReference type="FunFam" id="2.60.40.60:FF:000001">
    <property type="entry name" value="Protocadherin alpha 2"/>
    <property type="match status" value="1"/>
</dbReference>
<dbReference type="Gene3D" id="2.60.40.60">
    <property type="entry name" value="Cadherins"/>
    <property type="match status" value="1"/>
</dbReference>
<evidence type="ECO:0000256" key="1">
    <source>
        <dbReference type="ARBA" id="ARBA00004167"/>
    </source>
</evidence>
<keyword evidence="2" id="KW-0812">Transmembrane</keyword>
<gene>
    <name evidence="11" type="primary">20196799</name>
    <name evidence="10" type="ORF">HELRODRAFT_146064</name>
</gene>
<organism evidence="11 12">
    <name type="scientific">Helobdella robusta</name>
    <name type="common">Californian leech</name>
    <dbReference type="NCBI Taxonomy" id="6412"/>
    <lineage>
        <taxon>Eukaryota</taxon>
        <taxon>Metazoa</taxon>
        <taxon>Spiralia</taxon>
        <taxon>Lophotrochozoa</taxon>
        <taxon>Annelida</taxon>
        <taxon>Clitellata</taxon>
        <taxon>Hirudinea</taxon>
        <taxon>Rhynchobdellida</taxon>
        <taxon>Glossiphoniidae</taxon>
        <taxon>Helobdella</taxon>
    </lineage>
</organism>
<dbReference type="EMBL" id="AMQM01002654">
    <property type="status" value="NOT_ANNOTATED_CDS"/>
    <property type="molecule type" value="Genomic_DNA"/>
</dbReference>
<dbReference type="KEGG" id="hro:HELRODRAFT_146064"/>
<keyword evidence="3" id="KW-0677">Repeat</keyword>
<name>T1EJP9_HELRO</name>
<dbReference type="InterPro" id="IPR050174">
    <property type="entry name" value="Protocadherin/Cadherin-CA"/>
</dbReference>
<accession>T1EJP9</accession>
<feature type="domain" description="Cadherin" evidence="9">
    <location>
        <begin position="16"/>
        <end position="126"/>
    </location>
</feature>
<dbReference type="PANTHER" id="PTHR24028">
    <property type="entry name" value="CADHERIN-87A"/>
    <property type="match status" value="1"/>
</dbReference>
<dbReference type="OrthoDB" id="6233321at2759"/>
<evidence type="ECO:0000313" key="10">
    <source>
        <dbReference type="EMBL" id="ESO10586.1"/>
    </source>
</evidence>
<dbReference type="GO" id="GO:0005886">
    <property type="term" value="C:plasma membrane"/>
    <property type="evidence" value="ECO:0007669"/>
    <property type="project" value="InterPro"/>
</dbReference>
<reference evidence="11" key="3">
    <citation type="submission" date="2015-06" db="UniProtKB">
        <authorList>
            <consortium name="EnsemblMetazoa"/>
        </authorList>
    </citation>
    <scope>IDENTIFICATION</scope>
</reference>
<keyword evidence="5" id="KW-1133">Transmembrane helix</keyword>
<dbReference type="SMART" id="SM00112">
    <property type="entry name" value="CA"/>
    <property type="match status" value="1"/>
</dbReference>
<dbReference type="Proteomes" id="UP000015101">
    <property type="component" value="Unassembled WGS sequence"/>
</dbReference>
<dbReference type="InterPro" id="IPR015919">
    <property type="entry name" value="Cadherin-like_sf"/>
</dbReference>
<dbReference type="AlphaFoldDB" id="T1EJP9"/>
<dbReference type="GO" id="GO:0005509">
    <property type="term" value="F:calcium ion binding"/>
    <property type="evidence" value="ECO:0007669"/>
    <property type="project" value="UniProtKB-UniRule"/>
</dbReference>
<evidence type="ECO:0000256" key="8">
    <source>
        <dbReference type="PROSITE-ProRule" id="PRU00043"/>
    </source>
</evidence>
<dbReference type="InterPro" id="IPR020894">
    <property type="entry name" value="Cadherin_CS"/>
</dbReference>
<evidence type="ECO:0000256" key="4">
    <source>
        <dbReference type="ARBA" id="ARBA00022837"/>
    </source>
</evidence>
<evidence type="ECO:0000256" key="5">
    <source>
        <dbReference type="ARBA" id="ARBA00022989"/>
    </source>
</evidence>
<dbReference type="HOGENOM" id="CLU_127435_0_0_1"/>